<dbReference type="Proteomes" id="UP001455384">
    <property type="component" value="Chromosome"/>
</dbReference>
<keyword evidence="2" id="KW-1185">Reference proteome</keyword>
<protein>
    <submittedName>
        <fullName evidence="1">Uncharacterized protein</fullName>
    </submittedName>
</protein>
<organism evidence="1 2">
    <name type="scientific">Salinicoccus bachuensis</name>
    <dbReference type="NCBI Taxonomy" id="3136731"/>
    <lineage>
        <taxon>Bacteria</taxon>
        <taxon>Bacillati</taxon>
        <taxon>Bacillota</taxon>
        <taxon>Bacilli</taxon>
        <taxon>Bacillales</taxon>
        <taxon>Staphylococcaceae</taxon>
        <taxon>Salinicoccus</taxon>
    </lineage>
</organism>
<accession>A0ABZ3CIF4</accession>
<reference evidence="2" key="1">
    <citation type="submission" date="2023-10" db="EMBL/GenBank/DDBJ databases">
        <title>Genome analysis and identification of Salinococcus sp. Bachu38 nov., a PGPR from the rhizosphere of Tamarix.</title>
        <authorList>
            <person name="Liang Z."/>
            <person name="Zhang X."/>
            <person name="Jia J."/>
            <person name="Chen X."/>
            <person name="Wang Y."/>
            <person name="Wang Q."/>
            <person name="Wang R."/>
        </authorList>
    </citation>
    <scope>NUCLEOTIDE SEQUENCE [LARGE SCALE GENOMIC DNA]</scope>
    <source>
        <strain evidence="2">Bachu38</strain>
    </source>
</reference>
<sequence>MTTVKDHLEGINYTLKENGAETTIFKLSLVWKYSILYLIQKGALDFSDPVEKWKAYVERYSPADHFKTANAFLKRQGAAPLNYRDDMFRNSV</sequence>
<dbReference type="RefSeq" id="WP_342388123.1">
    <property type="nucleotide sequence ID" value="NZ_CP138333.2"/>
</dbReference>
<name>A0ABZ3CIF4_9STAP</name>
<proteinExistence type="predicted"/>
<gene>
    <name evidence="1" type="ORF">RQP18_13125</name>
</gene>
<dbReference type="EMBL" id="CP138333">
    <property type="protein sequence ID" value="WZX29567.1"/>
    <property type="molecule type" value="Genomic_DNA"/>
</dbReference>
<evidence type="ECO:0000313" key="2">
    <source>
        <dbReference type="Proteomes" id="UP001455384"/>
    </source>
</evidence>
<evidence type="ECO:0000313" key="1">
    <source>
        <dbReference type="EMBL" id="WZX29567.1"/>
    </source>
</evidence>